<feature type="domain" description="Cyclic nucleotide-binding" evidence="2">
    <location>
        <begin position="85"/>
        <end position="121"/>
    </location>
</feature>
<accession>A0A0S8GBV4</accession>
<dbReference type="PANTHER" id="PTHR31876:SF26">
    <property type="entry name" value="PROTEIN LIKE COV 2"/>
    <property type="match status" value="1"/>
</dbReference>
<dbReference type="EMBL" id="LJUI01000014">
    <property type="protein sequence ID" value="KPK70517.1"/>
    <property type="molecule type" value="Genomic_DNA"/>
</dbReference>
<feature type="transmembrane region" description="Helical" evidence="1">
    <location>
        <begin position="12"/>
        <end position="30"/>
    </location>
</feature>
<dbReference type="PROSITE" id="PS50042">
    <property type="entry name" value="CNMP_BINDING_3"/>
    <property type="match status" value="1"/>
</dbReference>
<keyword evidence="1" id="KW-0472">Membrane</keyword>
<protein>
    <recommendedName>
        <fullName evidence="2">Cyclic nucleotide-binding domain-containing protein</fullName>
    </recommendedName>
</protein>
<dbReference type="Proteomes" id="UP000051717">
    <property type="component" value="Unassembled WGS sequence"/>
</dbReference>
<keyword evidence="1" id="KW-1133">Transmembrane helix</keyword>
<comment type="caution">
    <text evidence="3">The sequence shown here is derived from an EMBL/GenBank/DDBJ whole genome shotgun (WGS) entry which is preliminary data.</text>
</comment>
<evidence type="ECO:0000313" key="3">
    <source>
        <dbReference type="EMBL" id="KPK70517.1"/>
    </source>
</evidence>
<evidence type="ECO:0000313" key="4">
    <source>
        <dbReference type="Proteomes" id="UP000051717"/>
    </source>
</evidence>
<name>A0A0S8GBV4_UNCT6</name>
<reference evidence="3 4" key="1">
    <citation type="journal article" date="2015" name="Microbiome">
        <title>Genomic resolution of linkages in carbon, nitrogen, and sulfur cycling among widespread estuary sediment bacteria.</title>
        <authorList>
            <person name="Baker B.J."/>
            <person name="Lazar C.S."/>
            <person name="Teske A.P."/>
            <person name="Dick G.J."/>
        </authorList>
    </citation>
    <scope>NUCLEOTIDE SEQUENCE [LARGE SCALE GENOMIC DNA]</scope>
    <source>
        <strain evidence="3">SM23_40</strain>
    </source>
</reference>
<evidence type="ECO:0000259" key="2">
    <source>
        <dbReference type="PROSITE" id="PS50042"/>
    </source>
</evidence>
<gene>
    <name evidence="3" type="ORF">AMJ82_03010</name>
</gene>
<dbReference type="PANTHER" id="PTHR31876">
    <property type="entry name" value="COV-LIKE PROTEIN 1"/>
    <property type="match status" value="1"/>
</dbReference>
<dbReference type="AlphaFoldDB" id="A0A0S8GBV4"/>
<organism evidence="3 4">
    <name type="scientific">candidate division TA06 bacterium SM23_40</name>
    <dbReference type="NCBI Taxonomy" id="1703774"/>
    <lineage>
        <taxon>Bacteria</taxon>
        <taxon>Bacteria division TA06</taxon>
    </lineage>
</organism>
<evidence type="ECO:0000256" key="1">
    <source>
        <dbReference type="SAM" id="Phobius"/>
    </source>
</evidence>
<sequence length="211" mass="23919">MPRGFRKNFATGLIAILPLALTVLVLWFFISKVGDIFGRAIRQIPQLEQLPNFVNALLGLIAMIILIYLIGLVTSSFLGRQLLRFGELLITRLPLIRSVYTSARQLTETLFVDKAAFRKVVLVEFPRKGMLGIGFVTSDRKWKINDDPPRYAQNVFLPTCPNPTSGWYLLIPEEEIISTSMTVEWGMKIVISGGMVLPYETDLDKWRITES</sequence>
<feature type="transmembrane region" description="Helical" evidence="1">
    <location>
        <begin position="50"/>
        <end position="74"/>
    </location>
</feature>
<dbReference type="Pfam" id="PF04367">
    <property type="entry name" value="DUF502"/>
    <property type="match status" value="1"/>
</dbReference>
<proteinExistence type="predicted"/>
<dbReference type="InterPro" id="IPR000595">
    <property type="entry name" value="cNMP-bd_dom"/>
</dbReference>
<dbReference type="InterPro" id="IPR007462">
    <property type="entry name" value="COV1-like"/>
</dbReference>
<keyword evidence="1" id="KW-0812">Transmembrane</keyword>